<protein>
    <submittedName>
        <fullName evidence="5">EAL domain-containing protein</fullName>
    </submittedName>
</protein>
<feature type="domain" description="EAL" evidence="3">
    <location>
        <begin position="391"/>
        <end position="640"/>
    </location>
</feature>
<evidence type="ECO:0000259" key="3">
    <source>
        <dbReference type="PROSITE" id="PS50883"/>
    </source>
</evidence>
<dbReference type="InterPro" id="IPR001633">
    <property type="entry name" value="EAL_dom"/>
</dbReference>
<evidence type="ECO:0000313" key="6">
    <source>
        <dbReference type="Proteomes" id="UP000256561"/>
    </source>
</evidence>
<proteinExistence type="predicted"/>
<dbReference type="OrthoDB" id="9814202at2"/>
<dbReference type="Pfam" id="PF00563">
    <property type="entry name" value="EAL"/>
    <property type="match status" value="1"/>
</dbReference>
<dbReference type="Pfam" id="PF00990">
    <property type="entry name" value="GGDEF"/>
    <property type="match status" value="1"/>
</dbReference>
<dbReference type="PROSITE" id="PS50887">
    <property type="entry name" value="GGDEF"/>
    <property type="match status" value="1"/>
</dbReference>
<reference evidence="6" key="1">
    <citation type="submission" date="2018-08" db="EMBL/GenBank/DDBJ databases">
        <authorList>
            <person name="Zhang J."/>
            <person name="Du Z.-J."/>
        </authorList>
    </citation>
    <scope>NUCLEOTIDE SEQUENCE [LARGE SCALE GENOMIC DNA]</scope>
    <source>
        <strain evidence="6">KCTC 52655</strain>
    </source>
</reference>
<keyword evidence="2" id="KW-0472">Membrane</keyword>
<comment type="caution">
    <text evidence="5">The sequence shown here is derived from an EMBL/GenBank/DDBJ whole genome shotgun (WGS) entry which is preliminary data.</text>
</comment>
<dbReference type="InterPro" id="IPR029787">
    <property type="entry name" value="Nucleotide_cyclase"/>
</dbReference>
<keyword evidence="2" id="KW-1133">Transmembrane helix</keyword>
<evidence type="ECO:0000313" key="5">
    <source>
        <dbReference type="EMBL" id="RDV29426.1"/>
    </source>
</evidence>
<feature type="domain" description="GGDEF" evidence="4">
    <location>
        <begin position="251"/>
        <end position="382"/>
    </location>
</feature>
<name>A0A3D8MFM0_9ALTE</name>
<evidence type="ECO:0000259" key="4">
    <source>
        <dbReference type="PROSITE" id="PS50887"/>
    </source>
</evidence>
<dbReference type="SUPFAM" id="SSF141868">
    <property type="entry name" value="EAL domain-like"/>
    <property type="match status" value="1"/>
</dbReference>
<feature type="transmembrane region" description="Helical" evidence="2">
    <location>
        <begin position="59"/>
        <end position="80"/>
    </location>
</feature>
<feature type="transmembrane region" description="Helical" evidence="2">
    <location>
        <begin position="136"/>
        <end position="155"/>
    </location>
</feature>
<keyword evidence="1" id="KW-0175">Coiled coil</keyword>
<keyword evidence="6" id="KW-1185">Reference proteome</keyword>
<dbReference type="AlphaFoldDB" id="A0A3D8MFM0"/>
<dbReference type="InterPro" id="IPR043128">
    <property type="entry name" value="Rev_trsase/Diguanyl_cyclase"/>
</dbReference>
<dbReference type="Gene3D" id="3.20.20.450">
    <property type="entry name" value="EAL domain"/>
    <property type="match status" value="1"/>
</dbReference>
<dbReference type="SMART" id="SM00267">
    <property type="entry name" value="GGDEF"/>
    <property type="match status" value="1"/>
</dbReference>
<dbReference type="CDD" id="cd01949">
    <property type="entry name" value="GGDEF"/>
    <property type="match status" value="1"/>
</dbReference>
<dbReference type="InterPro" id="IPR035919">
    <property type="entry name" value="EAL_sf"/>
</dbReference>
<dbReference type="NCBIfam" id="TIGR00254">
    <property type="entry name" value="GGDEF"/>
    <property type="match status" value="1"/>
</dbReference>
<feature type="transmembrane region" description="Helical" evidence="2">
    <location>
        <begin position="86"/>
        <end position="106"/>
    </location>
</feature>
<dbReference type="PANTHER" id="PTHR44757:SF2">
    <property type="entry name" value="BIOFILM ARCHITECTURE MAINTENANCE PROTEIN MBAA"/>
    <property type="match status" value="1"/>
</dbReference>
<dbReference type="Gene3D" id="3.30.70.270">
    <property type="match status" value="1"/>
</dbReference>
<dbReference type="SUPFAM" id="SSF55073">
    <property type="entry name" value="Nucleotide cyclase"/>
    <property type="match status" value="1"/>
</dbReference>
<organism evidence="5 6">
    <name type="scientific">Alteromonas aestuariivivens</name>
    <dbReference type="NCBI Taxonomy" id="1938339"/>
    <lineage>
        <taxon>Bacteria</taxon>
        <taxon>Pseudomonadati</taxon>
        <taxon>Pseudomonadota</taxon>
        <taxon>Gammaproteobacteria</taxon>
        <taxon>Alteromonadales</taxon>
        <taxon>Alteromonadaceae</taxon>
        <taxon>Alteromonas/Salinimonas group</taxon>
        <taxon>Alteromonas</taxon>
    </lineage>
</organism>
<accession>A0A3D8MFM0</accession>
<dbReference type="PROSITE" id="PS50883">
    <property type="entry name" value="EAL"/>
    <property type="match status" value="1"/>
</dbReference>
<keyword evidence="2" id="KW-0812">Transmembrane</keyword>
<sequence length="641" mass="72438">MSFVAMSGLIFGLPNPQTATIKFWFWVVTIGIITLRLVDAFHWQTRVRDTDYNPKWSFLRFHTGAVAMAFVWAAYSITLFNSMNTIELATTLVILSAMAAGAATVLAPSRTLLIFYCSMLILPISIQSVVNSKDDFTTIGVLGLLFWVSMLFTGFKSNNFFHKAIRLKHANNELVQQMKIERNEVRRINEDLRRSNEKLDHINASLEAEVTRRTNEMHRLSNRDPLTLLLNRLGFIRQLEEIIRTTEKLHNTLAVLFVDLDGFKQVNDSLGHWVGDKVLVEVATRLKRFCDPDHLARWGGDEFVIVLPYANEDTAIAVAQAARSGISDPIIVEENQISLDASIGIALYPDHGKTAQILIQEADLTMYNRKRNARGSVGVFNQAIYQMAREEQDLRDGLRRAIENGQLFVMFQPILSAAKRQPWAVEALLRWEYGDRSVPPSVFIPLAEKTGLIHDIGTWVLHRACIVAAQWPQESEVAVSVNVSVIQLMDDRFVNTLDKVLKSSGLDPTRLHLEITESVFADNRETVVRQVNAIKARKVQISIDDFGTGFSSLSQLQSLSFDHIKIDRSFVQKLEEGSDTIIRATLMIAREFGCKTIAEGIESNAHAERLIEMGVDCLQGFHYARPLSAEAIRQWLENQKQ</sequence>
<dbReference type="InterPro" id="IPR000160">
    <property type="entry name" value="GGDEF_dom"/>
</dbReference>
<feature type="coiled-coil region" evidence="1">
    <location>
        <begin position="171"/>
        <end position="223"/>
    </location>
</feature>
<dbReference type="SMART" id="SM00052">
    <property type="entry name" value="EAL"/>
    <property type="match status" value="1"/>
</dbReference>
<feature type="transmembrane region" description="Helical" evidence="2">
    <location>
        <begin position="20"/>
        <end position="38"/>
    </location>
</feature>
<gene>
    <name evidence="5" type="ORF">DXV75_01520</name>
</gene>
<dbReference type="InterPro" id="IPR052155">
    <property type="entry name" value="Biofilm_reg_signaling"/>
</dbReference>
<dbReference type="EMBL" id="QRHA01000001">
    <property type="protein sequence ID" value="RDV29426.1"/>
    <property type="molecule type" value="Genomic_DNA"/>
</dbReference>
<dbReference type="Proteomes" id="UP000256561">
    <property type="component" value="Unassembled WGS sequence"/>
</dbReference>
<evidence type="ECO:0000256" key="2">
    <source>
        <dbReference type="SAM" id="Phobius"/>
    </source>
</evidence>
<dbReference type="PANTHER" id="PTHR44757">
    <property type="entry name" value="DIGUANYLATE CYCLASE DGCP"/>
    <property type="match status" value="1"/>
</dbReference>
<evidence type="ECO:0000256" key="1">
    <source>
        <dbReference type="SAM" id="Coils"/>
    </source>
</evidence>
<feature type="transmembrane region" description="Helical" evidence="2">
    <location>
        <begin position="113"/>
        <end position="130"/>
    </location>
</feature>
<dbReference type="CDD" id="cd01948">
    <property type="entry name" value="EAL"/>
    <property type="match status" value="1"/>
</dbReference>